<keyword evidence="1" id="KW-0812">Transmembrane</keyword>
<protein>
    <submittedName>
        <fullName evidence="2">Uncharacterized protein</fullName>
    </submittedName>
</protein>
<evidence type="ECO:0000256" key="1">
    <source>
        <dbReference type="SAM" id="Phobius"/>
    </source>
</evidence>
<gene>
    <name evidence="2" type="ORF">ACFPQ4_01540</name>
</gene>
<dbReference type="RefSeq" id="WP_378109951.1">
    <property type="nucleotide sequence ID" value="NZ_JBHSNC010000005.1"/>
</dbReference>
<keyword evidence="1" id="KW-1133">Transmembrane helix</keyword>
<accession>A0ABW0QTP1</accession>
<dbReference type="Proteomes" id="UP001596108">
    <property type="component" value="Unassembled WGS sequence"/>
</dbReference>
<comment type="caution">
    <text evidence="2">The sequence shown here is derived from an EMBL/GenBank/DDBJ whole genome shotgun (WGS) entry which is preliminary data.</text>
</comment>
<name>A0ABW0QTP1_9BACL</name>
<organism evidence="2 3">
    <name type="scientific">Cohnella yongneupensis</name>
    <dbReference type="NCBI Taxonomy" id="425006"/>
    <lineage>
        <taxon>Bacteria</taxon>
        <taxon>Bacillati</taxon>
        <taxon>Bacillota</taxon>
        <taxon>Bacilli</taxon>
        <taxon>Bacillales</taxon>
        <taxon>Paenibacillaceae</taxon>
        <taxon>Cohnella</taxon>
    </lineage>
</organism>
<proteinExistence type="predicted"/>
<keyword evidence="1" id="KW-0472">Membrane</keyword>
<evidence type="ECO:0000313" key="2">
    <source>
        <dbReference type="EMBL" id="MFC5528140.1"/>
    </source>
</evidence>
<reference evidence="3" key="1">
    <citation type="journal article" date="2019" name="Int. J. Syst. Evol. Microbiol.">
        <title>The Global Catalogue of Microorganisms (GCM) 10K type strain sequencing project: providing services to taxonomists for standard genome sequencing and annotation.</title>
        <authorList>
            <consortium name="The Broad Institute Genomics Platform"/>
            <consortium name="The Broad Institute Genome Sequencing Center for Infectious Disease"/>
            <person name="Wu L."/>
            <person name="Ma J."/>
        </authorList>
    </citation>
    <scope>NUCLEOTIDE SEQUENCE [LARGE SCALE GENOMIC DNA]</scope>
    <source>
        <strain evidence="3">CGMCC 1.18578</strain>
    </source>
</reference>
<sequence length="72" mass="7661">MPHGHFADDKLPVVVIQKVPLGRSKHRLIESAACDASRTDSHGAMPALLPCLLLLITIDPVSLLSAVRLAAL</sequence>
<keyword evidence="3" id="KW-1185">Reference proteome</keyword>
<feature type="transmembrane region" description="Helical" evidence="1">
    <location>
        <begin position="47"/>
        <end position="71"/>
    </location>
</feature>
<evidence type="ECO:0000313" key="3">
    <source>
        <dbReference type="Proteomes" id="UP001596108"/>
    </source>
</evidence>
<dbReference type="EMBL" id="JBHSNC010000005">
    <property type="protein sequence ID" value="MFC5528140.1"/>
    <property type="molecule type" value="Genomic_DNA"/>
</dbReference>